<organism evidence="1">
    <name type="scientific">Paraburkholderia sprentiae WSM5005</name>
    <dbReference type="NCBI Taxonomy" id="754502"/>
    <lineage>
        <taxon>Bacteria</taxon>
        <taxon>Pseudomonadati</taxon>
        <taxon>Pseudomonadota</taxon>
        <taxon>Betaproteobacteria</taxon>
        <taxon>Burkholderiales</taxon>
        <taxon>Burkholderiaceae</taxon>
        <taxon>Paraburkholderia</taxon>
    </lineage>
</organism>
<accession>A0A1I9YUM0</accession>
<evidence type="ECO:0008006" key="2">
    <source>
        <dbReference type="Google" id="ProtNLM"/>
    </source>
</evidence>
<keyword evidence="1" id="KW-0614">Plasmid</keyword>
<protein>
    <recommendedName>
        <fullName evidence="2">Transposase</fullName>
    </recommendedName>
</protein>
<sequence length="134" mass="14998">MAAGRLAHAGGRKFSFDVAATASAHENRAENSGRVNNAERRVQRMIHIIFRCPAGGDDESMRTSHEAIYQALYIQGCGALRRELSACLRTGRVLRVPRARTQQRGKRFITSEVLISERPAEVPDRAFPGHWEKI</sequence>
<gene>
    <name evidence="1" type="ORF">BJG93_34070</name>
</gene>
<dbReference type="AlphaFoldDB" id="A0A1I9YUM0"/>
<reference evidence="1" key="1">
    <citation type="submission" date="2016-09" db="EMBL/GenBank/DDBJ databases">
        <title>The Complete Genome of Burkholderia sprentiae wsm5005.</title>
        <authorList>
            <person name="De Meyer S."/>
            <person name="Wang P."/>
            <person name="Terpolilli J."/>
        </authorList>
    </citation>
    <scope>NUCLEOTIDE SEQUENCE [LARGE SCALE GENOMIC DNA]</scope>
    <source>
        <strain evidence="1">WSM5005</strain>
        <plasmid evidence="1">pl2WSM5005</plasmid>
    </source>
</reference>
<evidence type="ECO:0000313" key="1">
    <source>
        <dbReference type="EMBL" id="APA90577.1"/>
    </source>
</evidence>
<proteinExistence type="predicted"/>
<dbReference type="EMBL" id="CP017565">
    <property type="protein sequence ID" value="APA90577.1"/>
    <property type="molecule type" value="Genomic_DNA"/>
</dbReference>
<geneLocation type="plasmid" evidence="1">
    <name>pl2WSM5005</name>
</geneLocation>
<name>A0A1I9YUM0_9BURK</name>